<dbReference type="Gene3D" id="1.10.390.10">
    <property type="entry name" value="Neutral Protease Domain 2"/>
    <property type="match status" value="1"/>
</dbReference>
<dbReference type="Pfam" id="PF02128">
    <property type="entry name" value="Peptidase_M36"/>
    <property type="match status" value="1"/>
</dbReference>
<evidence type="ECO:0000313" key="14">
    <source>
        <dbReference type="Proteomes" id="UP000271241"/>
    </source>
</evidence>
<dbReference type="PRINTS" id="PR00999">
    <property type="entry name" value="FUNGALYSIN"/>
</dbReference>
<feature type="binding site" evidence="11">
    <location>
        <position position="266"/>
    </location>
    <ligand>
        <name>Zn(2+)</name>
        <dbReference type="ChEBI" id="CHEBI:29105"/>
        <note>catalytic</note>
    </ligand>
</feature>
<dbReference type="SUPFAM" id="SSF55486">
    <property type="entry name" value="Metalloproteases ('zincins'), catalytic domain"/>
    <property type="match status" value="1"/>
</dbReference>
<evidence type="ECO:0000256" key="2">
    <source>
        <dbReference type="ARBA" id="ARBA00006006"/>
    </source>
</evidence>
<dbReference type="GO" id="GO:0004222">
    <property type="term" value="F:metalloendopeptidase activity"/>
    <property type="evidence" value="ECO:0007669"/>
    <property type="project" value="InterPro"/>
</dbReference>
<keyword evidence="7 11" id="KW-0862">Zinc</keyword>
<comment type="similarity">
    <text evidence="2 12">Belongs to the peptidase M36 family.</text>
</comment>
<dbReference type="EC" id="3.4.24.-" evidence="12"/>
<dbReference type="PANTHER" id="PTHR33478">
    <property type="entry name" value="EXTRACELLULAR METALLOPROTEINASE MEP"/>
    <property type="match status" value="1"/>
</dbReference>
<dbReference type="Gene3D" id="3.10.170.10">
    <property type="match status" value="1"/>
</dbReference>
<evidence type="ECO:0000256" key="10">
    <source>
        <dbReference type="PIRSR" id="PIRSR601842-1"/>
    </source>
</evidence>
<evidence type="ECO:0000256" key="7">
    <source>
        <dbReference type="ARBA" id="ARBA00022833"/>
    </source>
</evidence>
<reference evidence="14" key="1">
    <citation type="journal article" date="2018" name="Nat. Microbiol.">
        <title>Leveraging single-cell genomics to expand the fungal tree of life.</title>
        <authorList>
            <person name="Ahrendt S.R."/>
            <person name="Quandt C.A."/>
            <person name="Ciobanu D."/>
            <person name="Clum A."/>
            <person name="Salamov A."/>
            <person name="Andreopoulos B."/>
            <person name="Cheng J.F."/>
            <person name="Woyke T."/>
            <person name="Pelin A."/>
            <person name="Henrissat B."/>
            <person name="Reynolds N.K."/>
            <person name="Benny G.L."/>
            <person name="Smith M.E."/>
            <person name="James T.Y."/>
            <person name="Grigoriev I.V."/>
        </authorList>
    </citation>
    <scope>NUCLEOTIDE SEQUENCE [LARGE SCALE GENOMIC DNA]</scope>
    <source>
        <strain evidence="14">RSA 1356</strain>
    </source>
</reference>
<feature type="active site" evidence="10">
    <location>
        <position position="236"/>
    </location>
</feature>
<comment type="cofactor">
    <cofactor evidence="11">
        <name>Zn(2+)</name>
        <dbReference type="ChEBI" id="CHEBI:29105"/>
    </cofactor>
    <text evidence="11">Binds 1 zinc ion per subunit.</text>
</comment>
<evidence type="ECO:0000256" key="4">
    <source>
        <dbReference type="ARBA" id="ARBA00022670"/>
    </source>
</evidence>
<dbReference type="OrthoDB" id="3227768at2759"/>
<accession>A0A4P9XG02</accession>
<evidence type="ECO:0000256" key="1">
    <source>
        <dbReference type="ARBA" id="ARBA00004613"/>
    </source>
</evidence>
<keyword evidence="14" id="KW-1185">Reference proteome</keyword>
<dbReference type="EMBL" id="KZ993691">
    <property type="protein sequence ID" value="RKP04488.1"/>
    <property type="molecule type" value="Genomic_DNA"/>
</dbReference>
<evidence type="ECO:0000256" key="6">
    <source>
        <dbReference type="ARBA" id="ARBA00022801"/>
    </source>
</evidence>
<evidence type="ECO:0000256" key="11">
    <source>
        <dbReference type="PIRSR" id="PIRSR601842-2"/>
    </source>
</evidence>
<keyword evidence="5 11" id="KW-0479">Metal-binding</keyword>
<protein>
    <recommendedName>
        <fullName evidence="12">Extracellular metalloproteinase</fullName>
        <ecNumber evidence="12">3.4.24.-</ecNumber>
    </recommendedName>
    <alternativeName>
        <fullName evidence="12">Fungalysin</fullName>
    </alternativeName>
</protein>
<dbReference type="GO" id="GO:0008270">
    <property type="term" value="F:zinc ion binding"/>
    <property type="evidence" value="ECO:0007669"/>
    <property type="project" value="InterPro"/>
</dbReference>
<keyword evidence="3 12" id="KW-0964">Secreted</keyword>
<feature type="non-terminal residue" evidence="13">
    <location>
        <position position="1"/>
    </location>
</feature>
<sequence>AQKDVKVQQSYIQTKGGSLKATWEFFVRTRGNHFHAHVTADGNRLVALGDLVARASYTAFQLGDSPLNARRVQLVDPENKHASPYGWHNIGDGKRYTSTFGNNVAAYAKTGGEANSPKQYARNYHLNFDFPLEIAGDPSSYQYAAITNSFVGANMLHDLTYIYGFNEVAGNFQYNNWGKGGKGNDAMQVVVHDPDEDEPYFDPYPDGERSYLILPIYGKGGLRRDSNLDSSVITHEYSHGVSSRLTGGPHRVDCFSKTIQAGGVSEGTSDFFAYLVSMRKEDKPTTWKHMGEYAKGSPMRLYPYTTENTLKFSHINQWQSSIHKTGNVWGSILFDLYWELVRELGFTEDLYTRQLTKGNTLALQIVINSLKETPCHPTFLSARSALFEAEQELTGGKHICKLWTAFAKRGLGTMARMEGSRAVDDFTLPQACIAAAAATATTTESTANPSRKWGLFQKMRFW</sequence>
<keyword evidence="8 12" id="KW-0482">Metalloprotease</keyword>
<dbReference type="GO" id="GO:0005615">
    <property type="term" value="C:extracellular space"/>
    <property type="evidence" value="ECO:0007669"/>
    <property type="project" value="InterPro"/>
</dbReference>
<organism evidence="13 14">
    <name type="scientific">Thamnocephalis sphaerospora</name>
    <dbReference type="NCBI Taxonomy" id="78915"/>
    <lineage>
        <taxon>Eukaryota</taxon>
        <taxon>Fungi</taxon>
        <taxon>Fungi incertae sedis</taxon>
        <taxon>Zoopagomycota</taxon>
        <taxon>Zoopagomycotina</taxon>
        <taxon>Zoopagomycetes</taxon>
        <taxon>Zoopagales</taxon>
        <taxon>Sigmoideomycetaceae</taxon>
        <taxon>Thamnocephalis</taxon>
    </lineage>
</organism>
<evidence type="ECO:0000256" key="12">
    <source>
        <dbReference type="RuleBase" id="RU364017"/>
    </source>
</evidence>
<keyword evidence="6 12" id="KW-0378">Hydrolase</keyword>
<dbReference type="InterPro" id="IPR001842">
    <property type="entry name" value="Peptidase_M36"/>
</dbReference>
<dbReference type="PANTHER" id="PTHR33478:SF1">
    <property type="entry name" value="EXTRACELLULAR METALLOPROTEINASE MEP"/>
    <property type="match status" value="1"/>
</dbReference>
<name>A0A4P9XG02_9FUNG</name>
<evidence type="ECO:0000256" key="8">
    <source>
        <dbReference type="ARBA" id="ARBA00023049"/>
    </source>
</evidence>
<evidence type="ECO:0000256" key="5">
    <source>
        <dbReference type="ARBA" id="ARBA00022723"/>
    </source>
</evidence>
<evidence type="ECO:0000313" key="13">
    <source>
        <dbReference type="EMBL" id="RKP04488.1"/>
    </source>
</evidence>
<dbReference type="InterPro" id="IPR050371">
    <property type="entry name" value="Fungal_virulence_M36"/>
</dbReference>
<dbReference type="GO" id="GO:0006508">
    <property type="term" value="P:proteolysis"/>
    <property type="evidence" value="ECO:0007669"/>
    <property type="project" value="UniProtKB-KW"/>
</dbReference>
<evidence type="ECO:0000256" key="3">
    <source>
        <dbReference type="ARBA" id="ARBA00022525"/>
    </source>
</evidence>
<keyword evidence="9 12" id="KW-0865">Zymogen</keyword>
<dbReference type="InterPro" id="IPR027268">
    <property type="entry name" value="Peptidase_M4/M1_CTD_sf"/>
</dbReference>
<gene>
    <name evidence="13" type="ORF">THASP1DRAFT_21058</name>
</gene>
<feature type="binding site" evidence="11">
    <location>
        <position position="235"/>
    </location>
    <ligand>
        <name>Zn(2+)</name>
        <dbReference type="ChEBI" id="CHEBI:29105"/>
        <note>catalytic</note>
    </ligand>
</feature>
<keyword evidence="4 12" id="KW-0645">Protease</keyword>
<proteinExistence type="inferred from homology"/>
<feature type="binding site" evidence="11">
    <location>
        <position position="239"/>
    </location>
    <ligand>
        <name>Zn(2+)</name>
        <dbReference type="ChEBI" id="CHEBI:29105"/>
        <note>catalytic</note>
    </ligand>
</feature>
<dbReference type="Proteomes" id="UP000271241">
    <property type="component" value="Unassembled WGS sequence"/>
</dbReference>
<evidence type="ECO:0000256" key="9">
    <source>
        <dbReference type="ARBA" id="ARBA00023145"/>
    </source>
</evidence>
<comment type="subcellular location">
    <subcellularLocation>
        <location evidence="1 12">Secreted</location>
    </subcellularLocation>
</comment>
<dbReference type="AlphaFoldDB" id="A0A4P9XG02"/>